<dbReference type="KEGG" id="pfer:IRI77_01525"/>
<sequence>MRYFHCAWPAGLLLLGATLMAGQAQDKAKDKATAEEEAESHLRYPFITDAENRIIQDYYRIGSGHLPPGLVKKGDVPLPLAKQLHRAGVIPAGLDKKLDKLPEDLDRKLVPVPAGYLRRICGMTILLILEKSSLVVDTIEIVRQ</sequence>
<dbReference type="Proteomes" id="UP000593892">
    <property type="component" value="Chromosome"/>
</dbReference>
<accession>A0A7S7NRU3</accession>
<feature type="signal peptide" evidence="1">
    <location>
        <begin position="1"/>
        <end position="21"/>
    </location>
</feature>
<evidence type="ECO:0000256" key="1">
    <source>
        <dbReference type="SAM" id="SignalP"/>
    </source>
</evidence>
<keyword evidence="3" id="KW-1185">Reference proteome</keyword>
<dbReference type="AlphaFoldDB" id="A0A7S7NRU3"/>
<dbReference type="RefSeq" id="WP_194450329.1">
    <property type="nucleotide sequence ID" value="NZ_CP063849.1"/>
</dbReference>
<organism evidence="2 3">
    <name type="scientific">Paludibaculum fermentans</name>
    <dbReference type="NCBI Taxonomy" id="1473598"/>
    <lineage>
        <taxon>Bacteria</taxon>
        <taxon>Pseudomonadati</taxon>
        <taxon>Acidobacteriota</taxon>
        <taxon>Terriglobia</taxon>
        <taxon>Bryobacterales</taxon>
        <taxon>Bryobacteraceae</taxon>
        <taxon>Paludibaculum</taxon>
    </lineage>
</organism>
<dbReference type="Gene3D" id="3.10.450.160">
    <property type="entry name" value="inner membrane protein cigr"/>
    <property type="match status" value="1"/>
</dbReference>
<proteinExistence type="predicted"/>
<evidence type="ECO:0000313" key="2">
    <source>
        <dbReference type="EMBL" id="QOY88667.1"/>
    </source>
</evidence>
<name>A0A7S7NRU3_PALFE</name>
<gene>
    <name evidence="2" type="ORF">IRI77_01525</name>
</gene>
<keyword evidence="1" id="KW-0732">Signal</keyword>
<evidence type="ECO:0000313" key="3">
    <source>
        <dbReference type="Proteomes" id="UP000593892"/>
    </source>
</evidence>
<protein>
    <submittedName>
        <fullName evidence="2">Uncharacterized protein</fullName>
    </submittedName>
</protein>
<reference evidence="2 3" key="1">
    <citation type="submission" date="2020-10" db="EMBL/GenBank/DDBJ databases">
        <title>Complete genome sequence of Paludibaculum fermentans P105T, a facultatively anaerobic acidobacterium capable of dissimilatory Fe(III) reduction.</title>
        <authorList>
            <person name="Dedysh S.N."/>
            <person name="Beletsky A.V."/>
            <person name="Kulichevskaya I.S."/>
            <person name="Mardanov A.V."/>
            <person name="Ravin N.V."/>
        </authorList>
    </citation>
    <scope>NUCLEOTIDE SEQUENCE [LARGE SCALE GENOMIC DNA]</scope>
    <source>
        <strain evidence="2 3">P105</strain>
    </source>
</reference>
<feature type="chain" id="PRO_5032808091" evidence="1">
    <location>
        <begin position="22"/>
        <end position="144"/>
    </location>
</feature>
<dbReference type="EMBL" id="CP063849">
    <property type="protein sequence ID" value="QOY88667.1"/>
    <property type="molecule type" value="Genomic_DNA"/>
</dbReference>